<gene>
    <name evidence="2" type="ORF">MSIBF_A2440004</name>
</gene>
<accession>A0A098EAI3</accession>
<feature type="transmembrane region" description="Helical" evidence="1">
    <location>
        <begin position="23"/>
        <end position="44"/>
    </location>
</feature>
<reference evidence="2" key="1">
    <citation type="submission" date="2014-09" db="EMBL/GenBank/DDBJ databases">
        <authorList>
            <person name="Probst J Alexander"/>
        </authorList>
    </citation>
    <scope>NUCLEOTIDE SEQUENCE</scope>
</reference>
<evidence type="ECO:0000313" key="2">
    <source>
        <dbReference type="EMBL" id="CEG12536.1"/>
    </source>
</evidence>
<keyword evidence="1" id="KW-1133">Transmembrane helix</keyword>
<keyword evidence="1" id="KW-0812">Transmembrane</keyword>
<protein>
    <submittedName>
        <fullName evidence="2">Uncharacterized protein</fullName>
    </submittedName>
</protein>
<dbReference type="AlphaFoldDB" id="A0A098EAI3"/>
<feature type="transmembrane region" description="Helical" evidence="1">
    <location>
        <begin position="126"/>
        <end position="143"/>
    </location>
</feature>
<dbReference type="EMBL" id="CCXY01000162">
    <property type="protein sequence ID" value="CEG12536.1"/>
    <property type="molecule type" value="Genomic_DNA"/>
</dbReference>
<evidence type="ECO:0000256" key="1">
    <source>
        <dbReference type="SAM" id="Phobius"/>
    </source>
</evidence>
<name>A0A098EAI3_9ZZZZ</name>
<feature type="transmembrane region" description="Helical" evidence="1">
    <location>
        <begin position="102"/>
        <end position="120"/>
    </location>
</feature>
<proteinExistence type="predicted"/>
<sequence length="213" mass="24087">MDLNVTATAVGSMPWWWPSDIQTGFFLFMLGIAGAMIMVFIGGWDKLMARNARIIEIEEEIREKREIASTFKDNKTADRKMWEEMINGDEDRLDKERSFNRTTGIVLYLIIGGVVATIMATNMVEAVAFGAGWTAIIGVFGIKKDDENRKDVREKVIDSVVKDYETKINAMKTENKDGLIEAHYDGFSGAIEQIAKAENKKYDEIIDMLAKNK</sequence>
<keyword evidence="1" id="KW-0472">Membrane</keyword>
<organism evidence="2">
    <name type="scientific">groundwater metagenome</name>
    <dbReference type="NCBI Taxonomy" id="717931"/>
    <lineage>
        <taxon>unclassified sequences</taxon>
        <taxon>metagenomes</taxon>
        <taxon>ecological metagenomes</taxon>
    </lineage>
</organism>